<feature type="domain" description="4Fe-4S ferredoxin-type" evidence="5">
    <location>
        <begin position="76"/>
        <end position="105"/>
    </location>
</feature>
<dbReference type="AlphaFoldDB" id="A0A0L6JK18"/>
<dbReference type="Proteomes" id="UP000036923">
    <property type="component" value="Unassembled WGS sequence"/>
</dbReference>
<dbReference type="InterPro" id="IPR017896">
    <property type="entry name" value="4Fe4S_Fe-S-bd"/>
</dbReference>
<dbReference type="OrthoDB" id="9807879at2"/>
<keyword evidence="3" id="KW-0408">Iron</keyword>
<organism evidence="6 7">
    <name type="scientific">Pseudobacteroides cellulosolvens ATCC 35603 = DSM 2933</name>
    <dbReference type="NCBI Taxonomy" id="398512"/>
    <lineage>
        <taxon>Bacteria</taxon>
        <taxon>Bacillati</taxon>
        <taxon>Bacillota</taxon>
        <taxon>Clostridia</taxon>
        <taxon>Eubacteriales</taxon>
        <taxon>Oscillospiraceae</taxon>
        <taxon>Pseudobacteroides</taxon>
    </lineage>
</organism>
<accession>A0A0L6JK18</accession>
<dbReference type="eggNOG" id="COG1145">
    <property type="taxonomic scope" value="Bacteria"/>
</dbReference>
<keyword evidence="4" id="KW-0411">Iron-sulfur</keyword>
<keyword evidence="1" id="KW-0004">4Fe-4S</keyword>
<gene>
    <name evidence="6" type="ORF">Bccel_1325</name>
</gene>
<dbReference type="InterPro" id="IPR017900">
    <property type="entry name" value="4Fe4S_Fe_S_CS"/>
</dbReference>
<keyword evidence="7" id="KW-1185">Reference proteome</keyword>
<dbReference type="EMBL" id="LGTC01000001">
    <property type="protein sequence ID" value="KNY26063.1"/>
    <property type="molecule type" value="Genomic_DNA"/>
</dbReference>
<reference evidence="7" key="1">
    <citation type="submission" date="2015-07" db="EMBL/GenBank/DDBJ databases">
        <title>Near-Complete Genome Sequence of the Cellulolytic Bacterium Bacteroides (Pseudobacteroides) cellulosolvens ATCC 35603.</title>
        <authorList>
            <person name="Dassa B."/>
            <person name="Utturkar S.M."/>
            <person name="Klingeman D.M."/>
            <person name="Hurt R.A."/>
            <person name="Keller M."/>
            <person name="Xu J."/>
            <person name="Reddy Y.H.K."/>
            <person name="Borovok I."/>
            <person name="Grinberg I.R."/>
            <person name="Lamed R."/>
            <person name="Zhivin O."/>
            <person name="Bayer E.A."/>
            <person name="Brown S.D."/>
        </authorList>
    </citation>
    <scope>NUCLEOTIDE SEQUENCE [LARGE SCALE GENOMIC DNA]</scope>
    <source>
        <strain evidence="7">DSM 2933</strain>
    </source>
</reference>
<evidence type="ECO:0000259" key="5">
    <source>
        <dbReference type="PROSITE" id="PS51379"/>
    </source>
</evidence>
<dbReference type="InterPro" id="IPR050572">
    <property type="entry name" value="Fe-S_Ferredoxin"/>
</dbReference>
<dbReference type="Gene3D" id="3.30.70.260">
    <property type="match status" value="1"/>
</dbReference>
<evidence type="ECO:0000256" key="1">
    <source>
        <dbReference type="ARBA" id="ARBA00022485"/>
    </source>
</evidence>
<dbReference type="SUPFAM" id="SSF55021">
    <property type="entry name" value="ACT-like"/>
    <property type="match status" value="1"/>
</dbReference>
<evidence type="ECO:0000313" key="6">
    <source>
        <dbReference type="EMBL" id="KNY26063.1"/>
    </source>
</evidence>
<evidence type="ECO:0000256" key="2">
    <source>
        <dbReference type="ARBA" id="ARBA00022723"/>
    </source>
</evidence>
<dbReference type="GO" id="GO:0051539">
    <property type="term" value="F:4 iron, 4 sulfur cluster binding"/>
    <property type="evidence" value="ECO:0007669"/>
    <property type="project" value="UniProtKB-KW"/>
</dbReference>
<dbReference type="SMART" id="SM00930">
    <property type="entry name" value="NIL"/>
    <property type="match status" value="1"/>
</dbReference>
<comment type="caution">
    <text evidence="6">The sequence shown here is derived from an EMBL/GenBank/DDBJ whole genome shotgun (WGS) entry which is preliminary data.</text>
</comment>
<proteinExistence type="predicted"/>
<evidence type="ECO:0000313" key="7">
    <source>
        <dbReference type="Proteomes" id="UP000036923"/>
    </source>
</evidence>
<dbReference type="STRING" id="398512.Bccel_1325"/>
<dbReference type="GO" id="GO:0046872">
    <property type="term" value="F:metal ion binding"/>
    <property type="evidence" value="ECO:0007669"/>
    <property type="project" value="UniProtKB-KW"/>
</dbReference>
<dbReference type="InterPro" id="IPR018449">
    <property type="entry name" value="NIL_domain"/>
</dbReference>
<sequence length="135" mass="15141">MKKIKVSLIYPAGDVGKPITYHLVKDFNLVINILHADINLNKMGKLVLDIEGEEEDIENGLKFVEEQGIKYKLFTKTIIWQEDDCIHCGACTAVCPSNALSMDKADWSLTFDKEKCLVCELCVKSCPLNVMCVSI</sequence>
<dbReference type="PROSITE" id="PS51379">
    <property type="entry name" value="4FE4S_FER_2"/>
    <property type="match status" value="2"/>
</dbReference>
<protein>
    <submittedName>
        <fullName evidence="6">NIL domain-containing protein</fullName>
    </submittedName>
</protein>
<evidence type="ECO:0000256" key="4">
    <source>
        <dbReference type="ARBA" id="ARBA00023014"/>
    </source>
</evidence>
<keyword evidence="2" id="KW-0479">Metal-binding</keyword>
<evidence type="ECO:0000256" key="3">
    <source>
        <dbReference type="ARBA" id="ARBA00023004"/>
    </source>
</evidence>
<dbReference type="Gene3D" id="3.30.70.20">
    <property type="match status" value="1"/>
</dbReference>
<name>A0A0L6JK18_9FIRM</name>
<dbReference type="Pfam" id="PF09383">
    <property type="entry name" value="NIL"/>
    <property type="match status" value="1"/>
</dbReference>
<dbReference type="PROSITE" id="PS00198">
    <property type="entry name" value="4FE4S_FER_1"/>
    <property type="match status" value="2"/>
</dbReference>
<dbReference type="Pfam" id="PF12838">
    <property type="entry name" value="Fer4_7"/>
    <property type="match status" value="1"/>
</dbReference>
<feature type="domain" description="4Fe-4S ferredoxin-type" evidence="5">
    <location>
        <begin position="107"/>
        <end position="135"/>
    </location>
</feature>
<dbReference type="SUPFAM" id="SSF54862">
    <property type="entry name" value="4Fe-4S ferredoxins"/>
    <property type="match status" value="1"/>
</dbReference>
<dbReference type="PANTHER" id="PTHR43687">
    <property type="entry name" value="ADENYLYLSULFATE REDUCTASE, BETA SUBUNIT"/>
    <property type="match status" value="1"/>
</dbReference>
<dbReference type="InterPro" id="IPR045865">
    <property type="entry name" value="ACT-like_dom_sf"/>
</dbReference>
<dbReference type="PANTHER" id="PTHR43687:SF1">
    <property type="entry name" value="FERREDOXIN III"/>
    <property type="match status" value="1"/>
</dbReference>
<dbReference type="RefSeq" id="WP_036944313.1">
    <property type="nucleotide sequence ID" value="NZ_JQKC01000027.1"/>
</dbReference>